<reference evidence="1 2" key="2">
    <citation type="journal article" date="2022" name="Mol. Ecol. Resour.">
        <title>The genomes of chicory, endive, great burdock and yacon provide insights into Asteraceae paleo-polyploidization history and plant inulin production.</title>
        <authorList>
            <person name="Fan W."/>
            <person name="Wang S."/>
            <person name="Wang H."/>
            <person name="Wang A."/>
            <person name="Jiang F."/>
            <person name="Liu H."/>
            <person name="Zhao H."/>
            <person name="Xu D."/>
            <person name="Zhang Y."/>
        </authorList>
    </citation>
    <scope>NUCLEOTIDE SEQUENCE [LARGE SCALE GENOMIC DNA]</scope>
    <source>
        <strain evidence="2">cv. Niubang</strain>
    </source>
</reference>
<dbReference type="EMBL" id="CM042050">
    <property type="protein sequence ID" value="KAI3735529.1"/>
    <property type="molecule type" value="Genomic_DNA"/>
</dbReference>
<evidence type="ECO:0000313" key="2">
    <source>
        <dbReference type="Proteomes" id="UP001055879"/>
    </source>
</evidence>
<gene>
    <name evidence="1" type="ORF">L6452_15030</name>
</gene>
<reference evidence="2" key="1">
    <citation type="journal article" date="2022" name="Mol. Ecol. Resour.">
        <title>The genomes of chicory, endive, great burdock and yacon provide insights into Asteraceae palaeo-polyploidization history and plant inulin production.</title>
        <authorList>
            <person name="Fan W."/>
            <person name="Wang S."/>
            <person name="Wang H."/>
            <person name="Wang A."/>
            <person name="Jiang F."/>
            <person name="Liu H."/>
            <person name="Zhao H."/>
            <person name="Xu D."/>
            <person name="Zhang Y."/>
        </authorList>
    </citation>
    <scope>NUCLEOTIDE SEQUENCE [LARGE SCALE GENOMIC DNA]</scope>
    <source>
        <strain evidence="2">cv. Niubang</strain>
    </source>
</reference>
<proteinExistence type="predicted"/>
<evidence type="ECO:0000313" key="1">
    <source>
        <dbReference type="EMBL" id="KAI3735529.1"/>
    </source>
</evidence>
<protein>
    <submittedName>
        <fullName evidence="1">Uncharacterized protein</fullName>
    </submittedName>
</protein>
<organism evidence="1 2">
    <name type="scientific">Arctium lappa</name>
    <name type="common">Greater burdock</name>
    <name type="synonym">Lappa major</name>
    <dbReference type="NCBI Taxonomy" id="4217"/>
    <lineage>
        <taxon>Eukaryota</taxon>
        <taxon>Viridiplantae</taxon>
        <taxon>Streptophyta</taxon>
        <taxon>Embryophyta</taxon>
        <taxon>Tracheophyta</taxon>
        <taxon>Spermatophyta</taxon>
        <taxon>Magnoliopsida</taxon>
        <taxon>eudicotyledons</taxon>
        <taxon>Gunneridae</taxon>
        <taxon>Pentapetalae</taxon>
        <taxon>asterids</taxon>
        <taxon>campanulids</taxon>
        <taxon>Asterales</taxon>
        <taxon>Asteraceae</taxon>
        <taxon>Carduoideae</taxon>
        <taxon>Cardueae</taxon>
        <taxon>Arctiinae</taxon>
        <taxon>Arctium</taxon>
    </lineage>
</organism>
<sequence length="74" mass="8448">MFGLFISNPCGILSCRMDIIDPRTSLKDYCHRLSWSLKVPSNEKLTKLLKVPKGYLQIAVVFLNIITTIYPFSV</sequence>
<comment type="caution">
    <text evidence="1">The sequence shown here is derived from an EMBL/GenBank/DDBJ whole genome shotgun (WGS) entry which is preliminary data.</text>
</comment>
<accession>A0ACB9CMM9</accession>
<name>A0ACB9CMM9_ARCLA</name>
<keyword evidence="2" id="KW-1185">Reference proteome</keyword>
<dbReference type="Proteomes" id="UP001055879">
    <property type="component" value="Linkage Group LG04"/>
</dbReference>